<dbReference type="InterPro" id="IPR004776">
    <property type="entry name" value="Mem_transp_PIN-like"/>
</dbReference>
<comment type="subcellular location">
    <subcellularLocation>
        <location evidence="1">Cell membrane</location>
        <topology evidence="1">Multi-pass membrane protein</topology>
    </subcellularLocation>
</comment>
<evidence type="ECO:0000256" key="6">
    <source>
        <dbReference type="ARBA" id="ARBA00022989"/>
    </source>
</evidence>
<feature type="transmembrane region" description="Helical" evidence="8">
    <location>
        <begin position="126"/>
        <end position="146"/>
    </location>
</feature>
<keyword evidence="6 8" id="KW-1133">Transmembrane helix</keyword>
<keyword evidence="3" id="KW-0813">Transport</keyword>
<evidence type="ECO:0000256" key="2">
    <source>
        <dbReference type="ARBA" id="ARBA00010145"/>
    </source>
</evidence>
<dbReference type="Pfam" id="PF03547">
    <property type="entry name" value="Mem_trans"/>
    <property type="match status" value="1"/>
</dbReference>
<dbReference type="InterPro" id="IPR038770">
    <property type="entry name" value="Na+/solute_symporter_sf"/>
</dbReference>
<sequence length="241" mass="26608">MALYSMLLPVVIVGLVYLLSKCHLVPKESQPSIMLSTAFINTGNMGAPVMLFAFGEAGFNYAMIINLFHSIAMNTLGIYIATGGSRQDLKKTLMTLLKFPINHAMILALIWKVLEPPMSDNIYKTLRLVGDTSVMLVVVILGMQLAECRITNLNFLKLTTAILLRLIVSPAIAFAIVLFLPVSKLWQQVMILEAAMPTAAFIAMYAVQYNQEPDFVTSVTFFTTLLSGVTLMVIIPLVLRM</sequence>
<dbReference type="Proteomes" id="UP000184148">
    <property type="component" value="Unassembled WGS sequence"/>
</dbReference>
<dbReference type="GO" id="GO:0055085">
    <property type="term" value="P:transmembrane transport"/>
    <property type="evidence" value="ECO:0007669"/>
    <property type="project" value="InterPro"/>
</dbReference>
<proteinExistence type="inferred from homology"/>
<evidence type="ECO:0000256" key="7">
    <source>
        <dbReference type="ARBA" id="ARBA00023136"/>
    </source>
</evidence>
<dbReference type="EMBL" id="FQUY01000026">
    <property type="protein sequence ID" value="SHF47431.1"/>
    <property type="molecule type" value="Genomic_DNA"/>
</dbReference>
<dbReference type="Gene3D" id="1.20.1530.20">
    <property type="match status" value="1"/>
</dbReference>
<feature type="transmembrane region" description="Helical" evidence="8">
    <location>
        <begin position="6"/>
        <end position="26"/>
    </location>
</feature>
<evidence type="ECO:0008006" key="11">
    <source>
        <dbReference type="Google" id="ProtNLM"/>
    </source>
</evidence>
<organism evidence="9 10">
    <name type="scientific">Desulforamulus putei DSM 12395</name>
    <dbReference type="NCBI Taxonomy" id="1121429"/>
    <lineage>
        <taxon>Bacteria</taxon>
        <taxon>Bacillati</taxon>
        <taxon>Bacillota</taxon>
        <taxon>Clostridia</taxon>
        <taxon>Eubacteriales</taxon>
        <taxon>Peptococcaceae</taxon>
        <taxon>Desulforamulus</taxon>
    </lineage>
</organism>
<reference evidence="10" key="1">
    <citation type="submission" date="2016-11" db="EMBL/GenBank/DDBJ databases">
        <authorList>
            <person name="Varghese N."/>
            <person name="Submissions S."/>
        </authorList>
    </citation>
    <scope>NUCLEOTIDE SEQUENCE [LARGE SCALE GENOMIC DNA]</scope>
    <source>
        <strain evidence="10">DSM 12395</strain>
    </source>
</reference>
<feature type="transmembrane region" description="Helical" evidence="8">
    <location>
        <begin position="158"/>
        <end position="179"/>
    </location>
</feature>
<name>A0A1M5BYA0_9FIRM</name>
<keyword evidence="7 8" id="KW-0472">Membrane</keyword>
<feature type="transmembrane region" description="Helical" evidence="8">
    <location>
        <begin position="61"/>
        <end position="81"/>
    </location>
</feature>
<dbReference type="PANTHER" id="PTHR36838">
    <property type="entry name" value="AUXIN EFFLUX CARRIER FAMILY PROTEIN"/>
    <property type="match status" value="1"/>
</dbReference>
<comment type="similarity">
    <text evidence="2">Belongs to the auxin efflux carrier (TC 2.A.69) family.</text>
</comment>
<dbReference type="STRING" id="1121429.SAMN02745133_02738"/>
<evidence type="ECO:0000313" key="10">
    <source>
        <dbReference type="Proteomes" id="UP000184148"/>
    </source>
</evidence>
<feature type="transmembrane region" description="Helical" evidence="8">
    <location>
        <begin position="219"/>
        <end position="239"/>
    </location>
</feature>
<evidence type="ECO:0000256" key="4">
    <source>
        <dbReference type="ARBA" id="ARBA00022475"/>
    </source>
</evidence>
<protein>
    <recommendedName>
        <fullName evidence="11">Membrane transport protein</fullName>
    </recommendedName>
</protein>
<evidence type="ECO:0000256" key="3">
    <source>
        <dbReference type="ARBA" id="ARBA00022448"/>
    </source>
</evidence>
<dbReference type="GO" id="GO:0005886">
    <property type="term" value="C:plasma membrane"/>
    <property type="evidence" value="ECO:0007669"/>
    <property type="project" value="UniProtKB-SubCell"/>
</dbReference>
<evidence type="ECO:0000313" key="9">
    <source>
        <dbReference type="EMBL" id="SHF47431.1"/>
    </source>
</evidence>
<keyword evidence="5 8" id="KW-0812">Transmembrane</keyword>
<gene>
    <name evidence="9" type="ORF">SAMN02745133_02738</name>
</gene>
<keyword evidence="4" id="KW-1003">Cell membrane</keyword>
<evidence type="ECO:0000256" key="1">
    <source>
        <dbReference type="ARBA" id="ARBA00004651"/>
    </source>
</evidence>
<accession>A0A1M5BYA0</accession>
<feature type="transmembrane region" description="Helical" evidence="8">
    <location>
        <begin position="93"/>
        <end position="114"/>
    </location>
</feature>
<dbReference type="PANTHER" id="PTHR36838:SF1">
    <property type="entry name" value="SLR1864 PROTEIN"/>
    <property type="match status" value="1"/>
</dbReference>
<evidence type="ECO:0000256" key="8">
    <source>
        <dbReference type="SAM" id="Phobius"/>
    </source>
</evidence>
<feature type="transmembrane region" description="Helical" evidence="8">
    <location>
        <begin position="33"/>
        <end position="55"/>
    </location>
</feature>
<dbReference type="AlphaFoldDB" id="A0A1M5BYA0"/>
<evidence type="ECO:0000256" key="5">
    <source>
        <dbReference type="ARBA" id="ARBA00022692"/>
    </source>
</evidence>
<feature type="transmembrane region" description="Helical" evidence="8">
    <location>
        <begin position="185"/>
        <end position="207"/>
    </location>
</feature>
<keyword evidence="10" id="KW-1185">Reference proteome</keyword>